<dbReference type="GO" id="GO:0006644">
    <property type="term" value="P:phospholipid metabolic process"/>
    <property type="evidence" value="ECO:0007669"/>
    <property type="project" value="InterPro"/>
</dbReference>
<feature type="transmembrane region" description="Helical" evidence="6">
    <location>
        <begin position="240"/>
        <end position="259"/>
    </location>
</feature>
<protein>
    <submittedName>
        <fullName evidence="9 10">Phospholipid phosphatase 1-like</fullName>
    </submittedName>
</protein>
<dbReference type="AlphaFoldDB" id="A0A6P8J4S6"/>
<sequence length="299" mass="33437">MSIRKVHNAYCALDVICFVLVGFANLLLHVTNIQPSKRGFHCDDESITMPFREETISTLTALFVGLALGVLTIIVCEILRHFVFKFKPRGAGRDNFYIKLGPITLKAWQRRILFLIFMFGFGAVVANLFTDAGKLLIGRLRPYFLAVCKPDFSKVNCSAGKFITEDICTGDKKQITEARMSFPSGHSTFSMYCTVFVAMYLETAIPTRKTTLFKPLLQISVIMLGVLCALSRIFDYWHHWGDVLTGMALGTLVATFIVFKPLSLFSSNAATEYDVSVRQPSDVEAVQVQRNSQLSEIAS</sequence>
<dbReference type="RefSeq" id="XP_031574649.1">
    <property type="nucleotide sequence ID" value="XM_031718789.1"/>
</dbReference>
<evidence type="ECO:0000256" key="1">
    <source>
        <dbReference type="ARBA" id="ARBA00004141"/>
    </source>
</evidence>
<dbReference type="OrthoDB" id="8907274at2759"/>
<dbReference type="SMART" id="SM00014">
    <property type="entry name" value="acidPPc"/>
    <property type="match status" value="1"/>
</dbReference>
<gene>
    <name evidence="9 10" type="primary">LOC116308383</name>
</gene>
<dbReference type="Gene3D" id="1.20.144.10">
    <property type="entry name" value="Phosphatidic acid phosphatase type 2/haloperoxidase"/>
    <property type="match status" value="1"/>
</dbReference>
<dbReference type="SUPFAM" id="SSF48317">
    <property type="entry name" value="Acid phosphatase/Vanadium-dependent haloperoxidase"/>
    <property type="match status" value="1"/>
</dbReference>
<evidence type="ECO:0000256" key="5">
    <source>
        <dbReference type="ARBA" id="ARBA00023136"/>
    </source>
</evidence>
<dbReference type="CDD" id="cd03384">
    <property type="entry name" value="PAP2_wunen"/>
    <property type="match status" value="1"/>
</dbReference>
<dbReference type="RefSeq" id="XP_031574650.1">
    <property type="nucleotide sequence ID" value="XM_031718790.1"/>
</dbReference>
<keyword evidence="3 6" id="KW-0812">Transmembrane</keyword>
<dbReference type="InterPro" id="IPR036938">
    <property type="entry name" value="PAP2/HPO_sf"/>
</dbReference>
<organism evidence="8 9">
    <name type="scientific">Actinia tenebrosa</name>
    <name type="common">Australian red waratah sea anemone</name>
    <dbReference type="NCBI Taxonomy" id="6105"/>
    <lineage>
        <taxon>Eukaryota</taxon>
        <taxon>Metazoa</taxon>
        <taxon>Cnidaria</taxon>
        <taxon>Anthozoa</taxon>
        <taxon>Hexacorallia</taxon>
        <taxon>Actiniaria</taxon>
        <taxon>Actiniidae</taxon>
        <taxon>Actinia</taxon>
    </lineage>
</organism>
<dbReference type="KEGG" id="aten:116308383"/>
<evidence type="ECO:0000256" key="4">
    <source>
        <dbReference type="ARBA" id="ARBA00022989"/>
    </source>
</evidence>
<feature type="transmembrane region" description="Helical" evidence="6">
    <location>
        <begin position="12"/>
        <end position="30"/>
    </location>
</feature>
<dbReference type="GO" id="GO:0007165">
    <property type="term" value="P:signal transduction"/>
    <property type="evidence" value="ECO:0007669"/>
    <property type="project" value="TreeGrafter"/>
</dbReference>
<dbReference type="PANTHER" id="PTHR10165:SF103">
    <property type="entry name" value="PHOSPHOLIPID PHOSPHATASE HOMOLOG 1.2 HOMOLOG"/>
    <property type="match status" value="1"/>
</dbReference>
<comment type="similarity">
    <text evidence="2">Belongs to the PA-phosphatase related phosphoesterase family.</text>
</comment>
<dbReference type="GO" id="GO:0008195">
    <property type="term" value="F:phosphatidate phosphatase activity"/>
    <property type="evidence" value="ECO:0007669"/>
    <property type="project" value="TreeGrafter"/>
</dbReference>
<keyword evidence="4 6" id="KW-1133">Transmembrane helix</keyword>
<evidence type="ECO:0000313" key="8">
    <source>
        <dbReference type="Proteomes" id="UP000515163"/>
    </source>
</evidence>
<evidence type="ECO:0000313" key="9">
    <source>
        <dbReference type="RefSeq" id="XP_031574649.1"/>
    </source>
</evidence>
<feature type="transmembrane region" description="Helical" evidence="6">
    <location>
        <begin position="112"/>
        <end position="130"/>
    </location>
</feature>
<dbReference type="Proteomes" id="UP000515163">
    <property type="component" value="Unplaced"/>
</dbReference>
<dbReference type="GO" id="GO:0046839">
    <property type="term" value="P:phospholipid dephosphorylation"/>
    <property type="evidence" value="ECO:0007669"/>
    <property type="project" value="TreeGrafter"/>
</dbReference>
<name>A0A6P8J4S6_ACTTE</name>
<dbReference type="GO" id="GO:0005886">
    <property type="term" value="C:plasma membrane"/>
    <property type="evidence" value="ECO:0007669"/>
    <property type="project" value="TreeGrafter"/>
</dbReference>
<proteinExistence type="inferred from homology"/>
<evidence type="ECO:0000256" key="2">
    <source>
        <dbReference type="ARBA" id="ARBA00008816"/>
    </source>
</evidence>
<dbReference type="InterPro" id="IPR043216">
    <property type="entry name" value="PAP-like"/>
</dbReference>
<evidence type="ECO:0000256" key="6">
    <source>
        <dbReference type="SAM" id="Phobius"/>
    </source>
</evidence>
<feature type="domain" description="Phosphatidic acid phosphatase type 2/haloperoxidase" evidence="7">
    <location>
        <begin position="116"/>
        <end position="258"/>
    </location>
</feature>
<evidence type="ECO:0000313" key="10">
    <source>
        <dbReference type="RefSeq" id="XP_031574650.1"/>
    </source>
</evidence>
<evidence type="ECO:0000259" key="7">
    <source>
        <dbReference type="SMART" id="SM00014"/>
    </source>
</evidence>
<reference evidence="9 10" key="1">
    <citation type="submission" date="2025-04" db="UniProtKB">
        <authorList>
            <consortium name="RefSeq"/>
        </authorList>
    </citation>
    <scope>IDENTIFICATION</scope>
    <source>
        <tissue evidence="9 10">Tentacle</tissue>
    </source>
</reference>
<feature type="transmembrane region" description="Helical" evidence="6">
    <location>
        <begin position="189"/>
        <end position="205"/>
    </location>
</feature>
<keyword evidence="5 6" id="KW-0472">Membrane</keyword>
<dbReference type="Pfam" id="PF01569">
    <property type="entry name" value="PAP2"/>
    <property type="match status" value="1"/>
</dbReference>
<feature type="transmembrane region" description="Helical" evidence="6">
    <location>
        <begin position="59"/>
        <end position="79"/>
    </location>
</feature>
<evidence type="ECO:0000256" key="3">
    <source>
        <dbReference type="ARBA" id="ARBA00022692"/>
    </source>
</evidence>
<feature type="transmembrane region" description="Helical" evidence="6">
    <location>
        <begin position="217"/>
        <end position="234"/>
    </location>
</feature>
<comment type="subcellular location">
    <subcellularLocation>
        <location evidence="1">Membrane</location>
        <topology evidence="1">Multi-pass membrane protein</topology>
    </subcellularLocation>
</comment>
<dbReference type="PANTHER" id="PTHR10165">
    <property type="entry name" value="LIPID PHOSPHATE PHOSPHATASE"/>
    <property type="match status" value="1"/>
</dbReference>
<keyword evidence="8" id="KW-1185">Reference proteome</keyword>
<dbReference type="InterPro" id="IPR000326">
    <property type="entry name" value="PAP2/HPO"/>
</dbReference>
<dbReference type="GeneID" id="116308383"/>
<accession>A0A6P8J4S6</accession>